<feature type="non-terminal residue" evidence="1">
    <location>
        <position position="212"/>
    </location>
</feature>
<sequence length="212" mass="24040">GFVVEPYPDPHAGQKISHNSVDHTGNVAYRAHLADDENIYYPFASKIEWEVARWAKLHGASSTAFSDLLSIDGVGEHLGLSFKNANELDKIIDHELLTGCPKFKQEQIVVAGESFDVYHHDIIECIKSLYGDPDFARYLTFTPEHHYADEDQTIRLLHDMNTGKWWWNTQKKLNQQCPGGTIIPISISTDKTQVTLFHNKTPYPVYLTIGTL</sequence>
<protein>
    <submittedName>
        <fullName evidence="1">Uncharacterized protein</fullName>
    </submittedName>
</protein>
<reference evidence="1" key="1">
    <citation type="journal article" date="2020" name="New Phytol.">
        <title>Comparative genomics reveals dynamic genome evolution in host specialist ectomycorrhizal fungi.</title>
        <authorList>
            <person name="Lofgren L.A."/>
            <person name="Nguyen N.H."/>
            <person name="Vilgalys R."/>
            <person name="Ruytinx J."/>
            <person name="Liao H.L."/>
            <person name="Branco S."/>
            <person name="Kuo A."/>
            <person name="LaButti K."/>
            <person name="Lipzen A."/>
            <person name="Andreopoulos W."/>
            <person name="Pangilinan J."/>
            <person name="Riley R."/>
            <person name="Hundley H."/>
            <person name="Na H."/>
            <person name="Barry K."/>
            <person name="Grigoriev I.V."/>
            <person name="Stajich J.E."/>
            <person name="Kennedy P.G."/>
        </authorList>
    </citation>
    <scope>NUCLEOTIDE SEQUENCE</scope>
    <source>
        <strain evidence="1">FC423</strain>
    </source>
</reference>
<dbReference type="AlphaFoldDB" id="A0A9P7FFT6"/>
<accession>A0A9P7FFT6</accession>
<dbReference type="Proteomes" id="UP000823399">
    <property type="component" value="Unassembled WGS sequence"/>
</dbReference>
<keyword evidence="2" id="KW-1185">Reference proteome</keyword>
<organism evidence="1 2">
    <name type="scientific">Suillus discolor</name>
    <dbReference type="NCBI Taxonomy" id="1912936"/>
    <lineage>
        <taxon>Eukaryota</taxon>
        <taxon>Fungi</taxon>
        <taxon>Dikarya</taxon>
        <taxon>Basidiomycota</taxon>
        <taxon>Agaricomycotina</taxon>
        <taxon>Agaricomycetes</taxon>
        <taxon>Agaricomycetidae</taxon>
        <taxon>Boletales</taxon>
        <taxon>Suillineae</taxon>
        <taxon>Suillaceae</taxon>
        <taxon>Suillus</taxon>
    </lineage>
</organism>
<dbReference type="Pfam" id="PF18759">
    <property type="entry name" value="Plavaka"/>
    <property type="match status" value="1"/>
</dbReference>
<dbReference type="InterPro" id="IPR041078">
    <property type="entry name" value="Plavaka"/>
</dbReference>
<dbReference type="OrthoDB" id="2418900at2759"/>
<name>A0A9P7FFT6_9AGAM</name>
<evidence type="ECO:0000313" key="1">
    <source>
        <dbReference type="EMBL" id="KAG2114756.1"/>
    </source>
</evidence>
<dbReference type="EMBL" id="JABBWM010000009">
    <property type="protein sequence ID" value="KAG2114756.1"/>
    <property type="molecule type" value="Genomic_DNA"/>
</dbReference>
<proteinExistence type="predicted"/>
<dbReference type="GeneID" id="64692323"/>
<gene>
    <name evidence="1" type="ORF">F5147DRAFT_530123</name>
</gene>
<comment type="caution">
    <text evidence="1">The sequence shown here is derived from an EMBL/GenBank/DDBJ whole genome shotgun (WGS) entry which is preliminary data.</text>
</comment>
<feature type="non-terminal residue" evidence="1">
    <location>
        <position position="1"/>
    </location>
</feature>
<evidence type="ECO:0000313" key="2">
    <source>
        <dbReference type="Proteomes" id="UP000823399"/>
    </source>
</evidence>
<dbReference type="RefSeq" id="XP_041296704.1">
    <property type="nucleotide sequence ID" value="XM_041430064.1"/>
</dbReference>